<reference evidence="2 3" key="1">
    <citation type="submission" date="2020-01" db="EMBL/GenBank/DDBJ databases">
        <title>Draft genome sequence of Aspergillus udagawae IFM 53868.</title>
        <authorList>
            <person name="Takahashi H."/>
            <person name="Yaguchi T."/>
        </authorList>
    </citation>
    <scope>NUCLEOTIDE SEQUENCE [LARGE SCALE GENOMIC DNA]</scope>
    <source>
        <strain evidence="2 3">IFM 53868</strain>
    </source>
</reference>
<keyword evidence="1" id="KW-0175">Coiled coil</keyword>
<dbReference type="EMBL" id="BLKG01000059">
    <property type="protein sequence ID" value="GFF89157.1"/>
    <property type="molecule type" value="Genomic_DNA"/>
</dbReference>
<dbReference type="Proteomes" id="UP000465266">
    <property type="component" value="Unassembled WGS sequence"/>
</dbReference>
<proteinExistence type="predicted"/>
<accession>A0ABQ1AW47</accession>
<evidence type="ECO:0000256" key="1">
    <source>
        <dbReference type="SAM" id="Coils"/>
    </source>
</evidence>
<comment type="caution">
    <text evidence="2">The sequence shown here is derived from an EMBL/GenBank/DDBJ whole genome shotgun (WGS) entry which is preliminary data.</text>
</comment>
<sequence>MGRSQTLMHSSVALARIVGGTPEVASVPTIWVVMPTKKQKKEEDIRRDERRRISRLREEKRLQRKAAREALDAAQKAWDEANAAWVAADAAVKAICQERSLYLLTPGQALRKRELLQDLEELKEIKDQHLERKRELEHVIAGYQEELATADAAFREAKANISEVVPKLNKLPRE</sequence>
<gene>
    <name evidence="2" type="ORF">IFM53868_05744</name>
</gene>
<organism evidence="2 3">
    <name type="scientific">Aspergillus udagawae</name>
    <dbReference type="NCBI Taxonomy" id="91492"/>
    <lineage>
        <taxon>Eukaryota</taxon>
        <taxon>Fungi</taxon>
        <taxon>Dikarya</taxon>
        <taxon>Ascomycota</taxon>
        <taxon>Pezizomycotina</taxon>
        <taxon>Eurotiomycetes</taxon>
        <taxon>Eurotiomycetidae</taxon>
        <taxon>Eurotiales</taxon>
        <taxon>Aspergillaceae</taxon>
        <taxon>Aspergillus</taxon>
        <taxon>Aspergillus subgen. Fumigati</taxon>
    </lineage>
</organism>
<evidence type="ECO:0000313" key="2">
    <source>
        <dbReference type="EMBL" id="GFF89157.1"/>
    </source>
</evidence>
<name>A0ABQ1AW47_9EURO</name>
<keyword evidence="3" id="KW-1185">Reference proteome</keyword>
<protein>
    <submittedName>
        <fullName evidence="2">Uncharacterized protein</fullName>
    </submittedName>
</protein>
<feature type="coiled-coil region" evidence="1">
    <location>
        <begin position="112"/>
        <end position="160"/>
    </location>
</feature>
<feature type="coiled-coil region" evidence="1">
    <location>
        <begin position="39"/>
        <end position="77"/>
    </location>
</feature>
<evidence type="ECO:0000313" key="3">
    <source>
        <dbReference type="Proteomes" id="UP000465266"/>
    </source>
</evidence>